<dbReference type="RefSeq" id="WP_132768047.1">
    <property type="nucleotide sequence ID" value="NZ_SMAB01000006.1"/>
</dbReference>
<keyword evidence="6" id="KW-0474">Menaquinone biosynthesis</keyword>
<dbReference type="InterPro" id="IPR034405">
    <property type="entry name" value="F420"/>
</dbReference>
<evidence type="ECO:0000256" key="7">
    <source>
        <dbReference type="PIRSR" id="PIRSR004762-1"/>
    </source>
</evidence>
<dbReference type="NCBIfam" id="TIGR00423">
    <property type="entry name" value="CofH family radical SAM protein"/>
    <property type="match status" value="1"/>
</dbReference>
<keyword evidence="3 6" id="KW-0479">Metal-binding</keyword>
<organism evidence="10 11">
    <name type="scientific">Tepidibacillus fermentans</name>
    <dbReference type="NCBI Taxonomy" id="1281767"/>
    <lineage>
        <taxon>Bacteria</taxon>
        <taxon>Bacillati</taxon>
        <taxon>Bacillota</taxon>
        <taxon>Bacilli</taxon>
        <taxon>Bacillales</taxon>
        <taxon>Bacillaceae</taxon>
        <taxon>Tepidibacillus</taxon>
    </lineage>
</organism>
<reference evidence="10 11" key="1">
    <citation type="submission" date="2019-03" db="EMBL/GenBank/DDBJ databases">
        <title>Genomic Encyclopedia of Type Strains, Phase IV (KMG-IV): sequencing the most valuable type-strain genomes for metagenomic binning, comparative biology and taxonomic classification.</title>
        <authorList>
            <person name="Goeker M."/>
        </authorList>
    </citation>
    <scope>NUCLEOTIDE SEQUENCE [LARGE SCALE GENOMIC DNA]</scope>
    <source>
        <strain evidence="10 11">DSM 23802</strain>
    </source>
</reference>
<evidence type="ECO:0000256" key="5">
    <source>
        <dbReference type="ARBA" id="ARBA00023014"/>
    </source>
</evidence>
<dbReference type="InterPro" id="IPR022432">
    <property type="entry name" value="MqnE"/>
</dbReference>
<feature type="binding site" evidence="6 7">
    <location>
        <position position="71"/>
    </location>
    <ligand>
        <name>[4Fe-4S] cluster</name>
        <dbReference type="ChEBI" id="CHEBI:49883"/>
        <note>4Fe-4S-S-AdoMet</note>
    </ligand>
</feature>
<dbReference type="SFLD" id="SFLDF00343">
    <property type="entry name" value="aminofutalosine_synthase_(mqnE"/>
    <property type="match status" value="1"/>
</dbReference>
<dbReference type="InterPro" id="IPR013785">
    <property type="entry name" value="Aldolase_TIM"/>
</dbReference>
<dbReference type="PANTHER" id="PTHR43076">
    <property type="entry name" value="FO SYNTHASE (COFH)"/>
    <property type="match status" value="1"/>
</dbReference>
<dbReference type="SFLD" id="SFLDS00029">
    <property type="entry name" value="Radical_SAM"/>
    <property type="match status" value="1"/>
</dbReference>
<dbReference type="EC" id="2.5.1.120" evidence="6"/>
<proteinExistence type="inferred from homology"/>
<dbReference type="CDD" id="cd01335">
    <property type="entry name" value="Radical_SAM"/>
    <property type="match status" value="1"/>
</dbReference>
<dbReference type="OrthoDB" id="9802027at2"/>
<dbReference type="GO" id="GO:0009234">
    <property type="term" value="P:menaquinone biosynthetic process"/>
    <property type="evidence" value="ECO:0007669"/>
    <property type="project" value="UniProtKB-UniRule"/>
</dbReference>
<comment type="pathway">
    <text evidence="6">Quinol/quinone metabolism; menaquinone biosynthesis.</text>
</comment>
<keyword evidence="2 6" id="KW-0949">S-adenosyl-L-methionine</keyword>
<dbReference type="GO" id="GO:0005506">
    <property type="term" value="F:iron ion binding"/>
    <property type="evidence" value="ECO:0007669"/>
    <property type="project" value="UniProtKB-UniRule"/>
</dbReference>
<dbReference type="Pfam" id="PF04055">
    <property type="entry name" value="Radical_SAM"/>
    <property type="match status" value="1"/>
</dbReference>
<comment type="caution">
    <text evidence="10">The sequence shown here is derived from an EMBL/GenBank/DDBJ whole genome shotgun (WGS) entry which is preliminary data.</text>
</comment>
<evidence type="ECO:0000256" key="2">
    <source>
        <dbReference type="ARBA" id="ARBA00022691"/>
    </source>
</evidence>
<dbReference type="PIRSF" id="PIRSF004762">
    <property type="entry name" value="CHP00423"/>
    <property type="match status" value="1"/>
</dbReference>
<dbReference type="SFLD" id="SFLDF00342">
    <property type="entry name" value="cyclic_dehypoxanthine_futalosi"/>
    <property type="match status" value="1"/>
</dbReference>
<dbReference type="InterPro" id="IPR007197">
    <property type="entry name" value="rSAM"/>
</dbReference>
<gene>
    <name evidence="6" type="primary">mqnE</name>
    <name evidence="10" type="ORF">EDD72_10647</name>
</gene>
<keyword evidence="6" id="KW-0808">Transferase</keyword>
<evidence type="ECO:0000256" key="6">
    <source>
        <dbReference type="HAMAP-Rule" id="MF_00993"/>
    </source>
</evidence>
<sequence>MSLIIANDPTLAPIVEKVRNGERLTLEDGLKLYESPDLLTIGQLANEVNQKKNGDYVYFTQNMYINPTNVCEAHCKFCGFRRDPGEEGAYTMGMEDLLRYVEERFNPNIREFHITGGHNHTVGFDYYVDIVKTLKKHYPDVTIKAYTAAEIVFFSEKTGKSIEEILNILIDAGLQTMPGGGAEILSERYRLLMSPEKATTQQWLDVHEAAHRLGLKTHATMLYGSIETLEERLMHMIHVRELQDKTNGFYVFIPLAVQPKKATASIKMRTSAFDDLKTIAISRLMLDNVDHIKAYFINIGTQLTQLALTFGASDVHGTLVEERISHAAGALTQVGLTRDELVWLIKGANKIPVERDTFYNKIKIYE</sequence>
<dbReference type="InterPro" id="IPR020050">
    <property type="entry name" value="FO_synthase_su2"/>
</dbReference>
<keyword evidence="4 6" id="KW-0408">Iron</keyword>
<evidence type="ECO:0000256" key="8">
    <source>
        <dbReference type="PIRSR" id="PIRSR004762-2"/>
    </source>
</evidence>
<dbReference type="InterPro" id="IPR058240">
    <property type="entry name" value="rSAM_sf"/>
</dbReference>
<dbReference type="UniPathway" id="UPA00079"/>
<dbReference type="GO" id="GO:0051539">
    <property type="term" value="F:4 iron, 4 sulfur cluster binding"/>
    <property type="evidence" value="ECO:0007669"/>
    <property type="project" value="UniProtKB-KW"/>
</dbReference>
<dbReference type="SUPFAM" id="SSF102114">
    <property type="entry name" value="Radical SAM enzymes"/>
    <property type="match status" value="1"/>
</dbReference>
<dbReference type="GO" id="GO:0102573">
    <property type="term" value="F:aminodeoxyfutalosine synthase activity"/>
    <property type="evidence" value="ECO:0007669"/>
    <property type="project" value="UniProtKB-EC"/>
</dbReference>
<dbReference type="InterPro" id="IPR045567">
    <property type="entry name" value="CofH/MnqC-like_C"/>
</dbReference>
<evidence type="ECO:0000313" key="10">
    <source>
        <dbReference type="EMBL" id="TCS83121.1"/>
    </source>
</evidence>
<protein>
    <recommendedName>
        <fullName evidence="6">Aminodeoxyfutalosine synthase</fullName>
        <shortName evidence="6">AFL synthase</shortName>
        <shortName evidence="6">Aminofutalosine synthase</shortName>
        <ecNumber evidence="6">2.5.1.120</ecNumber>
    </recommendedName>
    <alternativeName>
        <fullName evidence="6">Menaquinone biosynthetic enzyme MqnE</fullName>
    </alternativeName>
</protein>
<evidence type="ECO:0000256" key="1">
    <source>
        <dbReference type="ARBA" id="ARBA00022485"/>
    </source>
</evidence>
<feature type="binding site" evidence="8">
    <location>
        <position position="183"/>
    </location>
    <ligand>
        <name>S-adenosyl-L-methionine</name>
        <dbReference type="ChEBI" id="CHEBI:59789"/>
    </ligand>
</feature>
<dbReference type="GO" id="GO:0044689">
    <property type="term" value="F:7,8-didemethyl-8-hydroxy-5-deazariboflavin synthase activity"/>
    <property type="evidence" value="ECO:0007669"/>
    <property type="project" value="TreeGrafter"/>
</dbReference>
<name>A0A4V2USX1_9BACI</name>
<comment type="catalytic activity">
    <reaction evidence="6">
        <text>3-[(1-carboxyvinyl)-oxy]benzoate + S-adenosyl-L-methionine + H2O = 6-amino-6-deoxyfutalosine + hydrogencarbonate + L-methionine + H(+)</text>
        <dbReference type="Rhea" id="RHEA:33075"/>
        <dbReference type="ChEBI" id="CHEBI:15377"/>
        <dbReference type="ChEBI" id="CHEBI:15378"/>
        <dbReference type="ChEBI" id="CHEBI:17544"/>
        <dbReference type="ChEBI" id="CHEBI:57844"/>
        <dbReference type="ChEBI" id="CHEBI:59789"/>
        <dbReference type="ChEBI" id="CHEBI:64286"/>
        <dbReference type="ChEBI" id="CHEBI:76981"/>
        <dbReference type="EC" id="2.5.1.120"/>
    </reaction>
</comment>
<evidence type="ECO:0000256" key="4">
    <source>
        <dbReference type="ARBA" id="ARBA00023004"/>
    </source>
</evidence>
<dbReference type="Gene3D" id="3.20.20.70">
    <property type="entry name" value="Aldolase class I"/>
    <property type="match status" value="1"/>
</dbReference>
<dbReference type="SFLD" id="SFLDG01389">
    <property type="entry name" value="menaquinone_synthsis_involved"/>
    <property type="match status" value="1"/>
</dbReference>
<dbReference type="HAMAP" id="MF_00993">
    <property type="entry name" value="MqnE"/>
    <property type="match status" value="1"/>
</dbReference>
<dbReference type="SFLD" id="SFLDG01064">
    <property type="entry name" value="F420__menaquinone_cofactor_bio"/>
    <property type="match status" value="1"/>
</dbReference>
<feature type="domain" description="Radical SAM core" evidence="9">
    <location>
        <begin position="57"/>
        <end position="287"/>
    </location>
</feature>
<dbReference type="Pfam" id="PF19288">
    <property type="entry name" value="CofH_C"/>
    <property type="match status" value="1"/>
</dbReference>
<dbReference type="PANTHER" id="PTHR43076:SF7">
    <property type="entry name" value="AMINODEOXYFUTALOSINE SYNTHASE"/>
    <property type="match status" value="1"/>
</dbReference>
<keyword evidence="5 6" id="KW-0411">Iron-sulfur</keyword>
<evidence type="ECO:0000313" key="11">
    <source>
        <dbReference type="Proteomes" id="UP000295788"/>
    </source>
</evidence>
<evidence type="ECO:0000259" key="9">
    <source>
        <dbReference type="PROSITE" id="PS51918"/>
    </source>
</evidence>
<feature type="binding site" evidence="8">
    <location>
        <position position="77"/>
    </location>
    <ligand>
        <name>S-adenosyl-L-methionine</name>
        <dbReference type="ChEBI" id="CHEBI:59789"/>
    </ligand>
</feature>
<feature type="binding site" evidence="6 7">
    <location>
        <position position="78"/>
    </location>
    <ligand>
        <name>[4Fe-4S] cluster</name>
        <dbReference type="ChEBI" id="CHEBI:49883"/>
        <note>4Fe-4S-S-AdoMet</note>
    </ligand>
</feature>
<dbReference type="PROSITE" id="PS51918">
    <property type="entry name" value="RADICAL_SAM"/>
    <property type="match status" value="1"/>
</dbReference>
<comment type="similarity">
    <text evidence="6">Belongs to the radical SAM superfamily. MqnE family.</text>
</comment>
<accession>A0A4V2USX1</accession>
<feature type="binding site" evidence="6 7">
    <location>
        <position position="75"/>
    </location>
    <ligand>
        <name>[4Fe-4S] cluster</name>
        <dbReference type="ChEBI" id="CHEBI:49883"/>
        <note>4Fe-4S-S-AdoMet</note>
    </ligand>
</feature>
<keyword evidence="1 6" id="KW-0004">4Fe-4S</keyword>
<evidence type="ECO:0000256" key="3">
    <source>
        <dbReference type="ARBA" id="ARBA00022723"/>
    </source>
</evidence>
<dbReference type="EMBL" id="SMAB01000006">
    <property type="protein sequence ID" value="TCS83121.1"/>
    <property type="molecule type" value="Genomic_DNA"/>
</dbReference>
<comment type="function">
    <text evidence="6">Radical SAM enzyme that catalyzes the addition of the adenosyl radical to the double bond of 3-[(1-carboxyvinyl)oxy]benzoate, leading to aminodeoxyfutalosine (AFL), a key intermediate in the formation of menaquinone (MK, vitamin K2) from chorismate.</text>
</comment>
<keyword evidence="11" id="KW-1185">Reference proteome</keyword>
<dbReference type="AlphaFoldDB" id="A0A4V2USX1"/>
<dbReference type="NCBIfam" id="TIGR03700">
    <property type="entry name" value="mena_SCO4494"/>
    <property type="match status" value="1"/>
</dbReference>
<dbReference type="Proteomes" id="UP000295788">
    <property type="component" value="Unassembled WGS sequence"/>
</dbReference>
<comment type="cofactor">
    <cofactor evidence="6 7">
        <name>[4Fe-4S] cluster</name>
        <dbReference type="ChEBI" id="CHEBI:49883"/>
    </cofactor>
    <text evidence="6 7">Binds 1 [4Fe-4S] cluster. The cluster is coordinated with 3 cysteines and an exchangeable S-adenosyl-L-methionine.</text>
</comment>